<dbReference type="Proteomes" id="UP001165378">
    <property type="component" value="Unassembled WGS sequence"/>
</dbReference>
<evidence type="ECO:0000313" key="4">
    <source>
        <dbReference type="EMBL" id="MCF2526280.1"/>
    </source>
</evidence>
<dbReference type="PROSITE" id="PS51257">
    <property type="entry name" value="PROKAR_LIPOPROTEIN"/>
    <property type="match status" value="1"/>
</dbReference>
<accession>A0AA41PVU3</accession>
<dbReference type="InterPro" id="IPR029051">
    <property type="entry name" value="DUF4352"/>
</dbReference>
<evidence type="ECO:0000313" key="5">
    <source>
        <dbReference type="Proteomes" id="UP001165378"/>
    </source>
</evidence>
<dbReference type="Pfam" id="PF11611">
    <property type="entry name" value="DUF4352"/>
    <property type="match status" value="1"/>
</dbReference>
<protein>
    <submittedName>
        <fullName evidence="4">DUF4352 domain-containing protein</fullName>
    </submittedName>
</protein>
<keyword evidence="1" id="KW-0732">Signal</keyword>
<dbReference type="EMBL" id="JAKFHA010000001">
    <property type="protein sequence ID" value="MCF2526280.1"/>
    <property type="molecule type" value="Genomic_DNA"/>
</dbReference>
<dbReference type="AlphaFoldDB" id="A0AA41PVU3"/>
<sequence>MMGIRRGIGGVAAVALGVALLGACSSDDKKTNTTPQAQDVSTLDCANPNIPMGEFRKRCETPAPGAPGTPGTPGTPSGAPSASASASSSAAPSVANVGDTLNVSHSDQDFQVTLVQIVDPATPANEYSKADDGGRLVAIQWRVTNTSSKPLSASPASFSKLIDDQGQVFDFSIGGRAQGVEYPAMVQIPPGDSRLGFVTYEVPQNTKLVKVEFSGGYGKPNAEWRLS</sequence>
<feature type="region of interest" description="Disordered" evidence="2">
    <location>
        <begin position="25"/>
        <end position="94"/>
    </location>
</feature>
<dbReference type="Gene3D" id="2.60.40.1240">
    <property type="match status" value="1"/>
</dbReference>
<feature type="compositionally biased region" description="Low complexity" evidence="2">
    <location>
        <begin position="72"/>
        <end position="93"/>
    </location>
</feature>
<organism evidence="4 5">
    <name type="scientific">Yinghuangia soli</name>
    <dbReference type="NCBI Taxonomy" id="2908204"/>
    <lineage>
        <taxon>Bacteria</taxon>
        <taxon>Bacillati</taxon>
        <taxon>Actinomycetota</taxon>
        <taxon>Actinomycetes</taxon>
        <taxon>Kitasatosporales</taxon>
        <taxon>Streptomycetaceae</taxon>
        <taxon>Yinghuangia</taxon>
    </lineage>
</organism>
<proteinExistence type="predicted"/>
<evidence type="ECO:0000259" key="3">
    <source>
        <dbReference type="Pfam" id="PF11611"/>
    </source>
</evidence>
<name>A0AA41PVU3_9ACTN</name>
<feature type="compositionally biased region" description="Polar residues" evidence="2">
    <location>
        <begin position="32"/>
        <end position="41"/>
    </location>
</feature>
<gene>
    <name evidence="4" type="ORF">LZ495_03460</name>
</gene>
<reference evidence="4" key="1">
    <citation type="submission" date="2022-01" db="EMBL/GenBank/DDBJ databases">
        <title>Genome-Based Taxonomic Classification of the Phylum Actinobacteria.</title>
        <authorList>
            <person name="Gao Y."/>
        </authorList>
    </citation>
    <scope>NUCLEOTIDE SEQUENCE</scope>
    <source>
        <strain evidence="4">KLBMP 8922</strain>
    </source>
</reference>
<dbReference type="InterPro" id="IPR029050">
    <property type="entry name" value="Immunoprotect_excell_Ig-like"/>
</dbReference>
<dbReference type="RefSeq" id="WP_235050323.1">
    <property type="nucleotide sequence ID" value="NZ_JAKFHA010000001.1"/>
</dbReference>
<feature type="domain" description="DUF4352" evidence="3">
    <location>
        <begin position="104"/>
        <end position="216"/>
    </location>
</feature>
<keyword evidence="5" id="KW-1185">Reference proteome</keyword>
<evidence type="ECO:0000256" key="1">
    <source>
        <dbReference type="ARBA" id="ARBA00022729"/>
    </source>
</evidence>
<comment type="caution">
    <text evidence="4">The sequence shown here is derived from an EMBL/GenBank/DDBJ whole genome shotgun (WGS) entry which is preliminary data.</text>
</comment>
<evidence type="ECO:0000256" key="2">
    <source>
        <dbReference type="SAM" id="MobiDB-lite"/>
    </source>
</evidence>